<name>A0A3L9DSF7_9STRE</name>
<dbReference type="InterPro" id="IPR012907">
    <property type="entry name" value="Peptidase_S11_C"/>
</dbReference>
<dbReference type="EC" id="3.4.16.4" evidence="4"/>
<dbReference type="PRINTS" id="PR00725">
    <property type="entry name" value="DADACBPTASE1"/>
</dbReference>
<sequence>MTLSKNIFLNVILFLSILGLGFLKTSPVFSDDFDVAAKHAFALESSTGKILYAKDSNTPVAISDYAYELTSNWEISNVPMTKRSYTVKELVDASLLASSNSAAIALAEHLAGSEPAFVDLIKRQLETWGITDTKLVNATGLNNKYLGDHIYPNSQKDDENMMSAKSLAKIAYHLITDYPDVLTITNQAGSNFDGKPIQNTNAMLTGMPRYRKGVDGLKTGSTERAGHCFVSTATVNNMRVITVILNADNPKDNPNARFEATNALLNHIEATFEPLTLFSAGEKVGKAPVKDGEKETANAILKNDFTVITTKTLTNPAPAKLNFTANLKAPVRANQHIGDLTYQDINLIDQGYLDAPPSLPLLAQDTIETKFILEIWWENLVNYINEKL</sequence>
<evidence type="ECO:0000313" key="17">
    <source>
        <dbReference type="Proteomes" id="UP000279194"/>
    </source>
</evidence>
<evidence type="ECO:0000256" key="4">
    <source>
        <dbReference type="ARBA" id="ARBA00012448"/>
    </source>
</evidence>
<feature type="domain" description="Peptidase S11 D-Ala-D-Ala carboxypeptidase A C-terminal" evidence="15">
    <location>
        <begin position="272"/>
        <end position="369"/>
    </location>
</feature>
<keyword evidence="17" id="KW-1185">Reference proteome</keyword>
<evidence type="ECO:0000256" key="6">
    <source>
        <dbReference type="ARBA" id="ARBA00022670"/>
    </source>
</evidence>
<organism evidence="16 17">
    <name type="scientific">Streptococcus hillyeri</name>
    <dbReference type="NCBI Taxonomy" id="2282420"/>
    <lineage>
        <taxon>Bacteria</taxon>
        <taxon>Bacillati</taxon>
        <taxon>Bacillota</taxon>
        <taxon>Bacilli</taxon>
        <taxon>Lactobacillales</taxon>
        <taxon>Streptococcaceae</taxon>
        <taxon>Streptococcus</taxon>
    </lineage>
</organism>
<comment type="similarity">
    <text evidence="3 14">Belongs to the peptidase S11 family.</text>
</comment>
<dbReference type="InterPro" id="IPR018044">
    <property type="entry name" value="Peptidase_S11"/>
</dbReference>
<evidence type="ECO:0000256" key="10">
    <source>
        <dbReference type="ARBA" id="ARBA00022984"/>
    </source>
</evidence>
<evidence type="ECO:0000256" key="11">
    <source>
        <dbReference type="ARBA" id="ARBA00023316"/>
    </source>
</evidence>
<comment type="catalytic activity">
    <reaction evidence="12">
        <text>Preferential cleavage: (Ac)2-L-Lys-D-Ala-|-D-Ala. Also transpeptidation of peptidyl-alanyl moieties that are N-acyl substituents of D-alanine.</text>
        <dbReference type="EC" id="3.4.16.4"/>
    </reaction>
</comment>
<keyword evidence="9" id="KW-0133">Cell shape</keyword>
<dbReference type="UniPathway" id="UPA00219"/>
<dbReference type="Pfam" id="PF07943">
    <property type="entry name" value="PBP5_C"/>
    <property type="match status" value="1"/>
</dbReference>
<evidence type="ECO:0000256" key="13">
    <source>
        <dbReference type="PIRSR" id="PIRSR618044-2"/>
    </source>
</evidence>
<reference evidence="16 17" key="1">
    <citation type="submission" date="2018-10" db="EMBL/GenBank/DDBJ databases">
        <title>Streptococcus hillyeri sp. nov., isolated from equine tracheal sample.</title>
        <authorList>
            <person name="Macfadyen A.C."/>
            <person name="Waller A."/>
            <person name="Paterson G.K."/>
        </authorList>
    </citation>
    <scope>NUCLEOTIDE SEQUENCE [LARGE SCALE GENOMIC DNA]</scope>
    <source>
        <strain evidence="16 17">28462</strain>
    </source>
</reference>
<dbReference type="InterPro" id="IPR001967">
    <property type="entry name" value="Peptidase_S11_N"/>
</dbReference>
<feature type="binding site" evidence="13">
    <location>
        <position position="218"/>
    </location>
    <ligand>
        <name>substrate</name>
    </ligand>
</feature>
<keyword evidence="6" id="KW-0645">Protease</keyword>
<dbReference type="PANTHER" id="PTHR21581:SF11">
    <property type="entry name" value="D-ALANYL-D-ALANINE CARBOXYPEPTIDASE DACA"/>
    <property type="match status" value="1"/>
</dbReference>
<gene>
    <name evidence="16" type="ORF">EAF07_07360</name>
</gene>
<keyword evidence="10" id="KW-0573">Peptidoglycan synthesis</keyword>
<evidence type="ECO:0000256" key="7">
    <source>
        <dbReference type="ARBA" id="ARBA00022729"/>
    </source>
</evidence>
<dbReference type="Gene3D" id="3.40.710.10">
    <property type="entry name" value="DD-peptidase/beta-lactamase superfamily"/>
    <property type="match status" value="1"/>
</dbReference>
<evidence type="ECO:0000256" key="1">
    <source>
        <dbReference type="ARBA" id="ARBA00003217"/>
    </source>
</evidence>
<evidence type="ECO:0000313" key="16">
    <source>
        <dbReference type="EMBL" id="RLY02529.1"/>
    </source>
</evidence>
<dbReference type="RefSeq" id="WP_121835935.1">
    <property type="nucleotide sequence ID" value="NZ_RCVM01000014.1"/>
</dbReference>
<evidence type="ECO:0000256" key="3">
    <source>
        <dbReference type="ARBA" id="ARBA00007164"/>
    </source>
</evidence>
<dbReference type="OrthoDB" id="9791132at2"/>
<comment type="caution">
    <text evidence="16">The sequence shown here is derived from an EMBL/GenBank/DDBJ whole genome shotgun (WGS) entry which is preliminary data.</text>
</comment>
<dbReference type="InterPro" id="IPR037167">
    <property type="entry name" value="Peptidase_S11_C_sf"/>
</dbReference>
<dbReference type="Proteomes" id="UP000279194">
    <property type="component" value="Unassembled WGS sequence"/>
</dbReference>
<dbReference type="GO" id="GO:0009252">
    <property type="term" value="P:peptidoglycan biosynthetic process"/>
    <property type="evidence" value="ECO:0007669"/>
    <property type="project" value="UniProtKB-UniPathway"/>
</dbReference>
<dbReference type="GO" id="GO:0008360">
    <property type="term" value="P:regulation of cell shape"/>
    <property type="evidence" value="ECO:0007669"/>
    <property type="project" value="UniProtKB-KW"/>
</dbReference>
<dbReference type="EMBL" id="RCVM01000014">
    <property type="protein sequence ID" value="RLY02529.1"/>
    <property type="molecule type" value="Genomic_DNA"/>
</dbReference>
<keyword evidence="8" id="KW-0378">Hydrolase</keyword>
<evidence type="ECO:0000259" key="15">
    <source>
        <dbReference type="SMART" id="SM00936"/>
    </source>
</evidence>
<comment type="function">
    <text evidence="1">Removes C-terminal D-alanyl residues from sugar-peptide cell wall precursors.</text>
</comment>
<dbReference type="Gene3D" id="2.60.410.10">
    <property type="entry name" value="D-Ala-D-Ala carboxypeptidase, C-terminal domain"/>
    <property type="match status" value="1"/>
</dbReference>
<dbReference type="SUPFAM" id="SSF56601">
    <property type="entry name" value="beta-lactamase/transpeptidase-like"/>
    <property type="match status" value="1"/>
</dbReference>
<proteinExistence type="inferred from homology"/>
<keyword evidence="7" id="KW-0732">Signal</keyword>
<dbReference type="SUPFAM" id="SSF69189">
    <property type="entry name" value="Penicillin-binding protein associated domain"/>
    <property type="match status" value="1"/>
</dbReference>
<dbReference type="Pfam" id="PF00768">
    <property type="entry name" value="Peptidase_S11"/>
    <property type="match status" value="1"/>
</dbReference>
<evidence type="ECO:0000256" key="5">
    <source>
        <dbReference type="ARBA" id="ARBA00022645"/>
    </source>
</evidence>
<evidence type="ECO:0000256" key="8">
    <source>
        <dbReference type="ARBA" id="ARBA00022801"/>
    </source>
</evidence>
<protein>
    <recommendedName>
        <fullName evidence="4">serine-type D-Ala-D-Ala carboxypeptidase</fullName>
        <ecNumber evidence="4">3.4.16.4</ecNumber>
    </recommendedName>
</protein>
<dbReference type="SMART" id="SM00936">
    <property type="entry name" value="PBP5_C"/>
    <property type="match status" value="1"/>
</dbReference>
<dbReference type="InterPro" id="IPR012338">
    <property type="entry name" value="Beta-lactam/transpept-like"/>
</dbReference>
<keyword evidence="5 16" id="KW-0121">Carboxypeptidase</keyword>
<dbReference type="PANTHER" id="PTHR21581">
    <property type="entry name" value="D-ALANYL-D-ALANINE CARBOXYPEPTIDASE"/>
    <property type="match status" value="1"/>
</dbReference>
<dbReference type="AlphaFoldDB" id="A0A3L9DSF7"/>
<evidence type="ECO:0000256" key="9">
    <source>
        <dbReference type="ARBA" id="ARBA00022960"/>
    </source>
</evidence>
<evidence type="ECO:0000256" key="14">
    <source>
        <dbReference type="RuleBase" id="RU004016"/>
    </source>
</evidence>
<dbReference type="GO" id="GO:0009002">
    <property type="term" value="F:serine-type D-Ala-D-Ala carboxypeptidase activity"/>
    <property type="evidence" value="ECO:0007669"/>
    <property type="project" value="UniProtKB-EC"/>
</dbReference>
<evidence type="ECO:0000256" key="12">
    <source>
        <dbReference type="ARBA" id="ARBA00034000"/>
    </source>
</evidence>
<evidence type="ECO:0000256" key="2">
    <source>
        <dbReference type="ARBA" id="ARBA00004752"/>
    </source>
</evidence>
<dbReference type="InterPro" id="IPR015956">
    <property type="entry name" value="Peniciliin-bd_prot_C_sf"/>
</dbReference>
<dbReference type="GO" id="GO:0006508">
    <property type="term" value="P:proteolysis"/>
    <property type="evidence" value="ECO:0007669"/>
    <property type="project" value="UniProtKB-KW"/>
</dbReference>
<comment type="pathway">
    <text evidence="2">Cell wall biogenesis; peptidoglycan biosynthesis.</text>
</comment>
<dbReference type="GO" id="GO:0071555">
    <property type="term" value="P:cell wall organization"/>
    <property type="evidence" value="ECO:0007669"/>
    <property type="project" value="UniProtKB-KW"/>
</dbReference>
<accession>A0A3L9DSF7</accession>
<keyword evidence="11" id="KW-0961">Cell wall biogenesis/degradation</keyword>